<accession>A0AAV4TRH6</accession>
<proteinExistence type="predicted"/>
<dbReference type="AlphaFoldDB" id="A0AAV4TRH6"/>
<organism evidence="2 3">
    <name type="scientific">Caerostris extrusa</name>
    <name type="common">Bark spider</name>
    <name type="synonym">Caerostris bankana</name>
    <dbReference type="NCBI Taxonomy" id="172846"/>
    <lineage>
        <taxon>Eukaryota</taxon>
        <taxon>Metazoa</taxon>
        <taxon>Ecdysozoa</taxon>
        <taxon>Arthropoda</taxon>
        <taxon>Chelicerata</taxon>
        <taxon>Arachnida</taxon>
        <taxon>Araneae</taxon>
        <taxon>Araneomorphae</taxon>
        <taxon>Entelegynae</taxon>
        <taxon>Araneoidea</taxon>
        <taxon>Araneidae</taxon>
        <taxon>Caerostris</taxon>
    </lineage>
</organism>
<feature type="compositionally biased region" description="Basic and acidic residues" evidence="1">
    <location>
        <begin position="28"/>
        <end position="38"/>
    </location>
</feature>
<dbReference type="Proteomes" id="UP001054945">
    <property type="component" value="Unassembled WGS sequence"/>
</dbReference>
<comment type="caution">
    <text evidence="2">The sequence shown here is derived from an EMBL/GenBank/DDBJ whole genome shotgun (WGS) entry which is preliminary data.</text>
</comment>
<feature type="compositionally biased region" description="Low complexity" evidence="1">
    <location>
        <begin position="8"/>
        <end position="24"/>
    </location>
</feature>
<protein>
    <submittedName>
        <fullName evidence="2">Uncharacterized protein</fullName>
    </submittedName>
</protein>
<reference evidence="2 3" key="1">
    <citation type="submission" date="2021-06" db="EMBL/GenBank/DDBJ databases">
        <title>Caerostris extrusa draft genome.</title>
        <authorList>
            <person name="Kono N."/>
            <person name="Arakawa K."/>
        </authorList>
    </citation>
    <scope>NUCLEOTIDE SEQUENCE [LARGE SCALE GENOMIC DNA]</scope>
</reference>
<evidence type="ECO:0000313" key="3">
    <source>
        <dbReference type="Proteomes" id="UP001054945"/>
    </source>
</evidence>
<dbReference type="EMBL" id="BPLR01011621">
    <property type="protein sequence ID" value="GIY47784.1"/>
    <property type="molecule type" value="Genomic_DNA"/>
</dbReference>
<feature type="region of interest" description="Disordered" evidence="1">
    <location>
        <begin position="1"/>
        <end position="38"/>
    </location>
</feature>
<name>A0AAV4TRH6_CAEEX</name>
<sequence>MEDVESNTTSQTDDTTLHLTTTTSMNDNSERSKHKEPVLEEKYTVSQDILLQLPHNNSKEDELAQSTNLNLSLYKVLLTNR</sequence>
<evidence type="ECO:0000256" key="1">
    <source>
        <dbReference type="SAM" id="MobiDB-lite"/>
    </source>
</evidence>
<evidence type="ECO:0000313" key="2">
    <source>
        <dbReference type="EMBL" id="GIY47784.1"/>
    </source>
</evidence>
<keyword evidence="3" id="KW-1185">Reference proteome</keyword>
<gene>
    <name evidence="2" type="ORF">CEXT_760621</name>
</gene>